<dbReference type="InterPro" id="IPR028889">
    <property type="entry name" value="USP"/>
</dbReference>
<proteinExistence type="inferred from homology"/>
<feature type="domain" description="USP" evidence="2">
    <location>
        <begin position="101"/>
        <end position="474"/>
    </location>
</feature>
<dbReference type="PROSITE" id="PS50235">
    <property type="entry name" value="USP_3"/>
    <property type="match status" value="1"/>
</dbReference>
<evidence type="ECO:0000313" key="4">
    <source>
        <dbReference type="Proteomes" id="UP001142055"/>
    </source>
</evidence>
<comment type="similarity">
    <text evidence="1">Belongs to the peptidase C19 family.</text>
</comment>
<dbReference type="GO" id="GO:0016579">
    <property type="term" value="P:protein deubiquitination"/>
    <property type="evidence" value="ECO:0007669"/>
    <property type="project" value="InterPro"/>
</dbReference>
<evidence type="ECO:0000259" key="2">
    <source>
        <dbReference type="PROSITE" id="PS50235"/>
    </source>
</evidence>
<dbReference type="AlphaFoldDB" id="A0A9Q0MD58"/>
<evidence type="ECO:0000313" key="3">
    <source>
        <dbReference type="EMBL" id="KAJ6222943.1"/>
    </source>
</evidence>
<dbReference type="InterPro" id="IPR038765">
    <property type="entry name" value="Papain-like_cys_pep_sf"/>
</dbReference>
<dbReference type="InterPro" id="IPR050164">
    <property type="entry name" value="Peptidase_C19"/>
</dbReference>
<dbReference type="PROSITE" id="PS00973">
    <property type="entry name" value="USP_2"/>
    <property type="match status" value="1"/>
</dbReference>
<dbReference type="SUPFAM" id="SSF54001">
    <property type="entry name" value="Cysteine proteinases"/>
    <property type="match status" value="1"/>
</dbReference>
<dbReference type="InterPro" id="IPR018200">
    <property type="entry name" value="USP_CS"/>
</dbReference>
<dbReference type="CDD" id="cd02257">
    <property type="entry name" value="Peptidase_C19"/>
    <property type="match status" value="1"/>
</dbReference>
<dbReference type="EMBL" id="JAPWDV010000001">
    <property type="protein sequence ID" value="KAJ6222943.1"/>
    <property type="molecule type" value="Genomic_DNA"/>
</dbReference>
<reference evidence="3" key="1">
    <citation type="submission" date="2022-12" db="EMBL/GenBank/DDBJ databases">
        <title>Genome assemblies of Blomia tropicalis.</title>
        <authorList>
            <person name="Cui Y."/>
        </authorList>
    </citation>
    <scope>NUCLEOTIDE SEQUENCE</scope>
    <source>
        <tissue evidence="3">Adult mites</tissue>
    </source>
</reference>
<keyword evidence="4" id="KW-1185">Reference proteome</keyword>
<dbReference type="Gene3D" id="3.90.70.10">
    <property type="entry name" value="Cysteine proteinases"/>
    <property type="match status" value="1"/>
</dbReference>
<sequence>MLLTELRTDDDWGMGNNVAVQYKVRNALPGMKLARDWRLCLAIYGELKLRNYENKENADCSHKSLTESISNQIQLHSVNETNGFDQTQDIEPIPKIVMRETNANAQPNAQSVDNFVQSSVFETPTKDNIVNNIPKPNEQELEYFPILNCFVNLYRKIEDATTINEIEQFLRDFKSQITQKQMFQQFIGEEQQDSGEFCSVILQALNDEIEEFCSDNELKLENPVSRYFQFKFREESSCSKCKKVKTIENYMTGLHLTIPNDRTLQSAINRYLTETDPCPKCSINMVTKRYFTNLPKVLYLQTGRHSYNLLDKDTEKVLFACNILLPNDNIKLQKDYSLTPIATPYKASLKRAMFSDGEKKSFVKKLKFGEEESDGTNNDHYGTTTNESDIIQERITILSPSMNSQENAGEKYQLVSIICHIGESLKSGHFISYVFNFEHSKWFKCNDEKIIEVSFSTIQEDAAETSLCYFYVHVND</sequence>
<dbReference type="GO" id="GO:0004843">
    <property type="term" value="F:cysteine-type deubiquitinase activity"/>
    <property type="evidence" value="ECO:0007669"/>
    <property type="project" value="InterPro"/>
</dbReference>
<evidence type="ECO:0000256" key="1">
    <source>
        <dbReference type="ARBA" id="ARBA00009085"/>
    </source>
</evidence>
<dbReference type="Pfam" id="PF00443">
    <property type="entry name" value="UCH"/>
    <property type="match status" value="1"/>
</dbReference>
<dbReference type="GO" id="GO:0000082">
    <property type="term" value="P:G1/S transition of mitotic cell cycle"/>
    <property type="evidence" value="ECO:0007669"/>
    <property type="project" value="TreeGrafter"/>
</dbReference>
<protein>
    <recommendedName>
        <fullName evidence="2">USP domain-containing protein</fullName>
    </recommendedName>
</protein>
<gene>
    <name evidence="3" type="ORF">RDWZM_001488</name>
</gene>
<comment type="caution">
    <text evidence="3">The sequence shown here is derived from an EMBL/GenBank/DDBJ whole genome shotgun (WGS) entry which is preliminary data.</text>
</comment>
<accession>A0A9Q0MD58</accession>
<dbReference type="PANTHER" id="PTHR24006:SF915">
    <property type="entry name" value="UBIQUITIN CARBOXYL-TERMINAL HYDROLASE-RELATED"/>
    <property type="match status" value="1"/>
</dbReference>
<organism evidence="3 4">
    <name type="scientific">Blomia tropicalis</name>
    <name type="common">Mite</name>
    <dbReference type="NCBI Taxonomy" id="40697"/>
    <lineage>
        <taxon>Eukaryota</taxon>
        <taxon>Metazoa</taxon>
        <taxon>Ecdysozoa</taxon>
        <taxon>Arthropoda</taxon>
        <taxon>Chelicerata</taxon>
        <taxon>Arachnida</taxon>
        <taxon>Acari</taxon>
        <taxon>Acariformes</taxon>
        <taxon>Sarcoptiformes</taxon>
        <taxon>Astigmata</taxon>
        <taxon>Glycyphagoidea</taxon>
        <taxon>Echimyopodidae</taxon>
        <taxon>Blomia</taxon>
    </lineage>
</organism>
<name>A0A9Q0MD58_BLOTA</name>
<dbReference type="GO" id="GO:0005634">
    <property type="term" value="C:nucleus"/>
    <property type="evidence" value="ECO:0007669"/>
    <property type="project" value="TreeGrafter"/>
</dbReference>
<dbReference type="PANTHER" id="PTHR24006">
    <property type="entry name" value="UBIQUITIN CARBOXYL-TERMINAL HYDROLASE"/>
    <property type="match status" value="1"/>
</dbReference>
<dbReference type="GO" id="GO:0005829">
    <property type="term" value="C:cytosol"/>
    <property type="evidence" value="ECO:0007669"/>
    <property type="project" value="TreeGrafter"/>
</dbReference>
<dbReference type="Proteomes" id="UP001142055">
    <property type="component" value="Chromosome 1"/>
</dbReference>
<dbReference type="InterPro" id="IPR001394">
    <property type="entry name" value="Peptidase_C19_UCH"/>
</dbReference>